<proteinExistence type="predicted"/>
<accession>A0ABU3E2A5</accession>
<dbReference type="InterPro" id="IPR036179">
    <property type="entry name" value="Ig-like_dom_sf"/>
</dbReference>
<gene>
    <name evidence="2" type="ORF">RM549_10055</name>
</gene>
<dbReference type="Gene3D" id="2.60.120.740">
    <property type="match status" value="1"/>
</dbReference>
<dbReference type="Gene3D" id="2.60.40.10">
    <property type="entry name" value="Immunoglobulins"/>
    <property type="match status" value="2"/>
</dbReference>
<dbReference type="PROSITE" id="PS50228">
    <property type="entry name" value="SUEL_LECTIN"/>
    <property type="match status" value="1"/>
</dbReference>
<sequence>MRNLKFIPCLFFVILFLGNLSVWANINKEISEEVTPIYGPYKNFSVPFLHEKEELKAAVFAPTITQQPTNQNVCANSTSTFSVIAQGENLTYKWQRNDGGTSTNFYDIGESWDFSGTNSSILTINGAAWLHDKSFRVKITDSKGVIVYSQSALLQYIDSPGYINQASNVSVCTGQNTYFETQSSETNFQWQVSQDGGNSWTDLVNDMHHQNVNLARMDILNAVSSMNNYFYRAKVSKNGCELYAEPSTLTVNDPPIVSNQPTDQHVPTGNTAVFEAAAEGANLSYRWQENSGYGWGDIYDQDNIFSGTGGTQLQVLNAQEFRHGFRYRLVVTNSSGCATPSMEALLSVGECPRESFNHNQESLSGTDTWIGHVYDGTTLNNYVGYYSEAETFSQEFGGDAVCFTMEAGGFLHTENFSVRYKMRSSRNGLYVVDLGSDDGSRLRIDGELVYNNWTDQTYVYHPHVLFRLEGNSSLEYEFYENYGGNRVDFTNLIQIMENKLETNINQNYCTEGTSSTIAGDSIGTLPTGISPVDTGYQWTYSTSPEGVRTNITGATSASFTPNVSSAPFNVPGTYYIFRNVTFSSSNNIGVNPYEVTHESNPAILNINASISNNQITYYQTGSVCATVNEGGNLNIVAPQGMIFTSVDFASYGTPNGTCENFSLGSCHAANSQSIVEGYLLGSNSAVIPATNIIFGDPCSGTVKRLYVQATYAEPTELLCSGTIPDLIVGSTPEGMTENSSYLWEVSTTGPDSGFSPAPGTNDQKDYQSGALFQTTWFRRSILNSDCNSSFSNEVEITVHPLPNATLNAPSTVCPGETIQISASFTGTAPWNVTANYGGVTTSFIVQQSPYVVNVTPTETTTYSVTGVTDTNGCFNDEDVSVTVNVNTTNTWTGDTSSDWNTTSNWSCSSLPTLTTDVLIPSGLTNYPVLSSGSDGLAKNVTIGANASVVVTTNQLQIAGTLTNSGTLNVESGNIAFVGSTAQVIPSGAFANNRIQNLTINNTAGVTSTATIELTGILKAENGNFETGGNITLISDAVQTALIDGSGSGEVTGLVDMQRFMDVAFGYKYFSSPVQPATVGDFSPYVDLTATFPNFYRYDENREITTPIADTLSTHASGWEAYTTSTSALNTMEGYAVNFGSTTDPVTVELTGEVNNGTFSKSLANNNKQYTKGFHLVGNPYPSPIDWDATSGWTKTNIDNGIYFFTAGSTNRYTGTYTSYVDGIASDGKASNIIPSMQGFFVKVSDSDTGADLVNANFGMTNSVRINNFSQPFLKTREPELKPLLRFSARFGNTENNDAMVIYFSPQSSTDFEKEKDAHKIMNTDVSVPNLYSISTDKKQLSINGLPFPDTRNYTKIPLGIKAEKSEKMTITLQDIQNLPLNFNVYLIDQEKKIGQNLMEESSYSFSIERGENNSRFHLIFSEEEITDTAIAFDEPFSLETGDGSLKVRLNLEDGQKGMLRASAVTGQILQVKEGTGQETVEFSAITSPGVYFINLYVGDRRFSKKVLIKN</sequence>
<dbReference type="Pfam" id="PF02140">
    <property type="entry name" value="SUEL_Lectin"/>
    <property type="match status" value="1"/>
</dbReference>
<dbReference type="EMBL" id="JAVRHM010000010">
    <property type="protein sequence ID" value="MDT0690128.1"/>
    <property type="molecule type" value="Genomic_DNA"/>
</dbReference>
<dbReference type="Proteomes" id="UP001261624">
    <property type="component" value="Unassembled WGS sequence"/>
</dbReference>
<evidence type="ECO:0000313" key="3">
    <source>
        <dbReference type="Proteomes" id="UP001261624"/>
    </source>
</evidence>
<protein>
    <recommendedName>
        <fullName evidence="1">SUEL-type lectin domain-containing protein</fullName>
    </recommendedName>
</protein>
<feature type="domain" description="SUEL-type lectin" evidence="1">
    <location>
        <begin position="627"/>
        <end position="712"/>
    </location>
</feature>
<dbReference type="InterPro" id="IPR013783">
    <property type="entry name" value="Ig-like_fold"/>
</dbReference>
<comment type="caution">
    <text evidence="2">The sequence shown here is derived from an EMBL/GenBank/DDBJ whole genome shotgun (WGS) entry which is preliminary data.</text>
</comment>
<dbReference type="InterPro" id="IPR000922">
    <property type="entry name" value="Lectin_gal-bd_dom"/>
</dbReference>
<dbReference type="SUPFAM" id="SSF48726">
    <property type="entry name" value="Immunoglobulin"/>
    <property type="match status" value="2"/>
</dbReference>
<organism evidence="2 3">
    <name type="scientific">Autumnicola patrickiae</name>
    <dbReference type="NCBI Taxonomy" id="3075591"/>
    <lineage>
        <taxon>Bacteria</taxon>
        <taxon>Pseudomonadati</taxon>
        <taxon>Bacteroidota</taxon>
        <taxon>Flavobacteriia</taxon>
        <taxon>Flavobacteriales</taxon>
        <taxon>Flavobacteriaceae</taxon>
        <taxon>Autumnicola</taxon>
    </lineage>
</organism>
<reference evidence="2 3" key="1">
    <citation type="submission" date="2023-09" db="EMBL/GenBank/DDBJ databases">
        <authorList>
            <person name="Rey-Velasco X."/>
        </authorList>
    </citation>
    <scope>NUCLEOTIDE SEQUENCE [LARGE SCALE GENOMIC DNA]</scope>
    <source>
        <strain evidence="2 3">F188</strain>
    </source>
</reference>
<evidence type="ECO:0000313" key="2">
    <source>
        <dbReference type="EMBL" id="MDT0690128.1"/>
    </source>
</evidence>
<dbReference type="CDD" id="cd22842">
    <property type="entry name" value="Gal_Rha_Lectin_BGal"/>
    <property type="match status" value="1"/>
</dbReference>
<name>A0ABU3E2A5_9FLAO</name>
<dbReference type="InterPro" id="IPR043159">
    <property type="entry name" value="Lectin_gal-bd_sf"/>
</dbReference>
<keyword evidence="3" id="KW-1185">Reference proteome</keyword>
<dbReference type="RefSeq" id="WP_311684333.1">
    <property type="nucleotide sequence ID" value="NZ_JAVRHM010000010.1"/>
</dbReference>
<evidence type="ECO:0000259" key="1">
    <source>
        <dbReference type="PROSITE" id="PS50228"/>
    </source>
</evidence>